<dbReference type="AlphaFoldDB" id="A0A7C6EBU0"/>
<reference evidence="1" key="1">
    <citation type="journal article" date="2020" name="mSystems">
        <title>Genome- and Community-Level Interaction Insights into Carbon Utilization and Element Cycling Functions of Hydrothermarchaeota in Hydrothermal Sediment.</title>
        <authorList>
            <person name="Zhou Z."/>
            <person name="Liu Y."/>
            <person name="Xu W."/>
            <person name="Pan J."/>
            <person name="Luo Z.H."/>
            <person name="Li M."/>
        </authorList>
    </citation>
    <scope>NUCLEOTIDE SEQUENCE [LARGE SCALE GENOMIC DNA]</scope>
    <source>
        <strain evidence="1">SpSt-1135</strain>
    </source>
</reference>
<protein>
    <recommendedName>
        <fullName evidence="2">TonB-dependent receptor</fullName>
    </recommendedName>
</protein>
<dbReference type="EMBL" id="DRZX01000219">
    <property type="protein sequence ID" value="HHS49095.1"/>
    <property type="molecule type" value="Genomic_DNA"/>
</dbReference>
<proteinExistence type="predicted"/>
<sequence>MQNNSYYYSPSRAPWKGRTYGSSLNLSYKIAPSTTLVWGADYGKDRAIYEYTPRINASREHAGTFLEV</sequence>
<gene>
    <name evidence="1" type="ORF">ENM99_04490</name>
</gene>
<organism evidence="1">
    <name type="scientific">Desulfurella acetivorans</name>
    <dbReference type="NCBI Taxonomy" id="33002"/>
    <lineage>
        <taxon>Bacteria</taxon>
        <taxon>Pseudomonadati</taxon>
        <taxon>Campylobacterota</taxon>
        <taxon>Desulfurellia</taxon>
        <taxon>Desulfurellales</taxon>
        <taxon>Desulfurellaceae</taxon>
        <taxon>Desulfurella</taxon>
    </lineage>
</organism>
<name>A0A7C6EBU0_DESAE</name>
<evidence type="ECO:0008006" key="2">
    <source>
        <dbReference type="Google" id="ProtNLM"/>
    </source>
</evidence>
<accession>A0A7C6EBU0</accession>
<evidence type="ECO:0000313" key="1">
    <source>
        <dbReference type="EMBL" id="HHS49095.1"/>
    </source>
</evidence>
<comment type="caution">
    <text evidence="1">The sequence shown here is derived from an EMBL/GenBank/DDBJ whole genome shotgun (WGS) entry which is preliminary data.</text>
</comment>
<feature type="non-terminal residue" evidence="1">
    <location>
        <position position="68"/>
    </location>
</feature>
<dbReference type="Proteomes" id="UP000886400">
    <property type="component" value="Unassembled WGS sequence"/>
</dbReference>